<evidence type="ECO:0000259" key="3">
    <source>
        <dbReference type="Pfam" id="PF02826"/>
    </source>
</evidence>
<evidence type="ECO:0000313" key="5">
    <source>
        <dbReference type="Proteomes" id="UP000078486"/>
    </source>
</evidence>
<accession>A0A178IL32</accession>
<name>A0A178IL32_9BACT</name>
<keyword evidence="1" id="KW-0560">Oxidoreductase</keyword>
<dbReference type="PANTHER" id="PTHR10996">
    <property type="entry name" value="2-HYDROXYACID DEHYDROGENASE-RELATED"/>
    <property type="match status" value="1"/>
</dbReference>
<dbReference type="CDD" id="cd12167">
    <property type="entry name" value="2-Hacid_dh_8"/>
    <property type="match status" value="1"/>
</dbReference>
<organism evidence="4 5">
    <name type="scientific">Termitidicoccus mucosus</name>
    <dbReference type="NCBI Taxonomy" id="1184151"/>
    <lineage>
        <taxon>Bacteria</taxon>
        <taxon>Pseudomonadati</taxon>
        <taxon>Verrucomicrobiota</taxon>
        <taxon>Opitutia</taxon>
        <taxon>Opitutales</taxon>
        <taxon>Opitutaceae</taxon>
        <taxon>Termitidicoccus</taxon>
    </lineage>
</organism>
<keyword evidence="5" id="KW-1185">Reference proteome</keyword>
<comment type="caution">
    <text evidence="4">The sequence shown here is derived from an EMBL/GenBank/DDBJ whole genome shotgun (WGS) entry which is preliminary data.</text>
</comment>
<proteinExistence type="predicted"/>
<dbReference type="PROSITE" id="PS00670">
    <property type="entry name" value="D_2_HYDROXYACID_DH_2"/>
    <property type="match status" value="1"/>
</dbReference>
<dbReference type="SUPFAM" id="SSF51735">
    <property type="entry name" value="NAD(P)-binding Rossmann-fold domains"/>
    <property type="match status" value="1"/>
</dbReference>
<dbReference type="STRING" id="1184151.AW736_07310"/>
<dbReference type="InterPro" id="IPR050223">
    <property type="entry name" value="D-isomer_2-hydroxyacid_DH"/>
</dbReference>
<dbReference type="GO" id="GO:0005829">
    <property type="term" value="C:cytosol"/>
    <property type="evidence" value="ECO:0007669"/>
    <property type="project" value="TreeGrafter"/>
</dbReference>
<evidence type="ECO:0000256" key="1">
    <source>
        <dbReference type="ARBA" id="ARBA00023002"/>
    </source>
</evidence>
<feature type="domain" description="D-isomer specific 2-hydroxyacid dehydrogenase NAD-binding" evidence="3">
    <location>
        <begin position="140"/>
        <end position="291"/>
    </location>
</feature>
<dbReference type="InterPro" id="IPR029753">
    <property type="entry name" value="D-isomer_DH_CS"/>
</dbReference>
<dbReference type="SUPFAM" id="SSF52283">
    <property type="entry name" value="Formate/glycerate dehydrogenase catalytic domain-like"/>
    <property type="match status" value="1"/>
</dbReference>
<dbReference type="GO" id="GO:0051287">
    <property type="term" value="F:NAD binding"/>
    <property type="evidence" value="ECO:0007669"/>
    <property type="project" value="InterPro"/>
</dbReference>
<protein>
    <submittedName>
        <fullName evidence="4">Phosphoglycerate dehydrogenase</fullName>
    </submittedName>
</protein>
<gene>
    <name evidence="4" type="ORF">AW736_07310</name>
</gene>
<reference evidence="4 5" key="1">
    <citation type="submission" date="2016-01" db="EMBL/GenBank/DDBJ databases">
        <title>High potential of lignocellulose degradation of a new Verrucomicrobia species.</title>
        <authorList>
            <person name="Wang Y."/>
            <person name="Shi Y."/>
            <person name="Qiu Z."/>
            <person name="Liu S."/>
            <person name="Yang H."/>
        </authorList>
    </citation>
    <scope>NUCLEOTIDE SEQUENCE [LARGE SCALE GENOMIC DNA]</scope>
    <source>
        <strain evidence="4 5">TSB47</strain>
    </source>
</reference>
<keyword evidence="2" id="KW-0520">NAD</keyword>
<dbReference type="OrthoDB" id="9805416at2"/>
<dbReference type="GO" id="GO:0030267">
    <property type="term" value="F:glyoxylate reductase (NADPH) activity"/>
    <property type="evidence" value="ECO:0007669"/>
    <property type="project" value="TreeGrafter"/>
</dbReference>
<evidence type="ECO:0000313" key="4">
    <source>
        <dbReference type="EMBL" id="OAM90592.1"/>
    </source>
</evidence>
<dbReference type="EMBL" id="LRRQ01000054">
    <property type="protein sequence ID" value="OAM90592.1"/>
    <property type="molecule type" value="Genomic_DNA"/>
</dbReference>
<dbReference type="Proteomes" id="UP000078486">
    <property type="component" value="Unassembled WGS sequence"/>
</dbReference>
<dbReference type="RefSeq" id="WP_068769522.1">
    <property type="nucleotide sequence ID" value="NZ_CP109796.1"/>
</dbReference>
<dbReference type="Gene3D" id="3.40.50.720">
    <property type="entry name" value="NAD(P)-binding Rossmann-like Domain"/>
    <property type="match status" value="2"/>
</dbReference>
<sequence length="328" mass="35421">MKPKIGVIINKPLRENLFDEVAWRRLHDIGEVMATDAAEPVSRPEAMEILRDCDIAVGSWWAPPPSAELLSVAPALRLWEHVGGSVKHFFAEDWGGRELTVASCKGAIAESVAEMVVGELIVGLRQIIPNAHANRLGAADRPANLKILSASRVAVIGASEVGKAVMERLRPFGCEIALYDPYIKSGDAARLGARLVPDLVELCRQADAVTLHTPALPSTRGLLGRDHFQAMRDDAIFINTSRGECLDEAALAGELAKGRLWAFLDVSSPEPAAADSPLRKLPNVYYTSHLAGPAAHNMGHRAVADIEAFLSGKPPQCVVTRDMLERIA</sequence>
<dbReference type="GO" id="GO:0016618">
    <property type="term" value="F:hydroxypyruvate reductase [NAD(P)H] activity"/>
    <property type="evidence" value="ECO:0007669"/>
    <property type="project" value="TreeGrafter"/>
</dbReference>
<dbReference type="Pfam" id="PF02826">
    <property type="entry name" value="2-Hacid_dh_C"/>
    <property type="match status" value="1"/>
</dbReference>
<dbReference type="InterPro" id="IPR036291">
    <property type="entry name" value="NAD(P)-bd_dom_sf"/>
</dbReference>
<evidence type="ECO:0000256" key="2">
    <source>
        <dbReference type="ARBA" id="ARBA00023027"/>
    </source>
</evidence>
<dbReference type="InterPro" id="IPR006140">
    <property type="entry name" value="D-isomer_DH_NAD-bd"/>
</dbReference>
<dbReference type="PANTHER" id="PTHR10996:SF178">
    <property type="entry name" value="2-HYDROXYACID DEHYDROGENASE YGL185C-RELATED"/>
    <property type="match status" value="1"/>
</dbReference>
<dbReference type="AlphaFoldDB" id="A0A178IL32"/>